<evidence type="ECO:0000313" key="3">
    <source>
        <dbReference type="EMBL" id="AFU57576.1"/>
    </source>
</evidence>
<dbReference type="STRING" id="1237085.Ngar_c06330"/>
<sequence>MVIVVRNWRNVHPTIAHKSGLDWRLLGMPAKTSGDIEVEVDPKFQCLKTITYVSLAKLQPTLSYEPHDHQDHEEVYYIISGSGQIKVGGESARFRDGDVIYIPEKAVHSITNDGSEMIEFLAFGGLTGGG</sequence>
<dbReference type="GeneID" id="13795028"/>
<accession>K0I8H3</accession>
<keyword evidence="4" id="KW-1185">Reference proteome</keyword>
<dbReference type="HOGENOM" id="CLU_1923882_0_0_2"/>
<protein>
    <submittedName>
        <fullName evidence="3">Putative cupin 2, conserved barrel domain protein</fullName>
        <ecNumber evidence="3">5.3.1.8</ecNumber>
    </submittedName>
</protein>
<name>K0I8H3_NITGG</name>
<gene>
    <name evidence="3" type="ordered locus">Ngar_c06330</name>
</gene>
<keyword evidence="1" id="KW-0479">Metal-binding</keyword>
<keyword evidence="3" id="KW-0413">Isomerase</keyword>
<dbReference type="Proteomes" id="UP000008037">
    <property type="component" value="Chromosome"/>
</dbReference>
<dbReference type="SUPFAM" id="SSF51182">
    <property type="entry name" value="RmlC-like cupins"/>
    <property type="match status" value="1"/>
</dbReference>
<dbReference type="KEGG" id="nga:Ngar_c06330"/>
<dbReference type="GO" id="GO:0046872">
    <property type="term" value="F:metal ion binding"/>
    <property type="evidence" value="ECO:0007669"/>
    <property type="project" value="UniProtKB-KW"/>
</dbReference>
<dbReference type="InParanoid" id="K0I8H3"/>
<evidence type="ECO:0000256" key="1">
    <source>
        <dbReference type="ARBA" id="ARBA00022723"/>
    </source>
</evidence>
<dbReference type="InterPro" id="IPR011051">
    <property type="entry name" value="RmlC_Cupin_sf"/>
</dbReference>
<dbReference type="Gene3D" id="2.60.120.10">
    <property type="entry name" value="Jelly Rolls"/>
    <property type="match status" value="1"/>
</dbReference>
<evidence type="ECO:0000259" key="2">
    <source>
        <dbReference type="Pfam" id="PF07883"/>
    </source>
</evidence>
<dbReference type="Pfam" id="PF07883">
    <property type="entry name" value="Cupin_2"/>
    <property type="match status" value="1"/>
</dbReference>
<dbReference type="BioCyc" id="CNIT1237085:G1324-631-MONOMER"/>
<dbReference type="PANTHER" id="PTHR35848:SF6">
    <property type="entry name" value="CUPIN TYPE-2 DOMAIN-CONTAINING PROTEIN"/>
    <property type="match status" value="1"/>
</dbReference>
<feature type="domain" description="Cupin type-2" evidence="2">
    <location>
        <begin position="56"/>
        <end position="122"/>
    </location>
</feature>
<reference evidence="3 4" key="1">
    <citation type="journal article" date="2012" name="Environ. Microbiol.">
        <title>The genome of the ammonia-oxidizing Candidatus Nitrososphaera gargensis: insights into metabolic versatility and environmental adaptations.</title>
        <authorList>
            <person name="Spang A."/>
            <person name="Poehlein A."/>
            <person name="Offre P."/>
            <person name="Zumbragel S."/>
            <person name="Haider S."/>
            <person name="Rychlik N."/>
            <person name="Nowka B."/>
            <person name="Schmeisser C."/>
            <person name="Lebedeva E.V."/>
            <person name="Rattei T."/>
            <person name="Bohm C."/>
            <person name="Schmid M."/>
            <person name="Galushko A."/>
            <person name="Hatzenpichler R."/>
            <person name="Weinmaier T."/>
            <person name="Daniel R."/>
            <person name="Schleper C."/>
            <person name="Spieck E."/>
            <person name="Streit W."/>
            <person name="Wagner M."/>
        </authorList>
    </citation>
    <scope>NUCLEOTIDE SEQUENCE [LARGE SCALE GENOMIC DNA]</scope>
    <source>
        <strain evidence="4">Ga9.2</strain>
    </source>
</reference>
<dbReference type="EC" id="5.3.1.8" evidence="3"/>
<dbReference type="RefSeq" id="WP_015018122.1">
    <property type="nucleotide sequence ID" value="NC_018719.1"/>
</dbReference>
<dbReference type="InterPro" id="IPR051610">
    <property type="entry name" value="GPI/OXD"/>
</dbReference>
<proteinExistence type="predicted"/>
<dbReference type="PANTHER" id="PTHR35848">
    <property type="entry name" value="OXALATE-BINDING PROTEIN"/>
    <property type="match status" value="1"/>
</dbReference>
<evidence type="ECO:0000313" key="4">
    <source>
        <dbReference type="Proteomes" id="UP000008037"/>
    </source>
</evidence>
<dbReference type="InterPro" id="IPR013096">
    <property type="entry name" value="Cupin_2"/>
</dbReference>
<organism evidence="3 4">
    <name type="scientific">Nitrososphaera gargensis (strain Ga9.2)</name>
    <dbReference type="NCBI Taxonomy" id="1237085"/>
    <lineage>
        <taxon>Archaea</taxon>
        <taxon>Nitrososphaerota</taxon>
        <taxon>Nitrososphaeria</taxon>
        <taxon>Nitrososphaerales</taxon>
        <taxon>Nitrososphaeraceae</taxon>
        <taxon>Nitrososphaera</taxon>
    </lineage>
</organism>
<dbReference type="EMBL" id="CP002408">
    <property type="protein sequence ID" value="AFU57576.1"/>
    <property type="molecule type" value="Genomic_DNA"/>
</dbReference>
<dbReference type="AlphaFoldDB" id="K0I8H3"/>
<dbReference type="GO" id="GO:0004476">
    <property type="term" value="F:mannose-6-phosphate isomerase activity"/>
    <property type="evidence" value="ECO:0007669"/>
    <property type="project" value="UniProtKB-EC"/>
</dbReference>
<dbReference type="InterPro" id="IPR014710">
    <property type="entry name" value="RmlC-like_jellyroll"/>
</dbReference>